<feature type="compositionally biased region" description="Polar residues" evidence="5">
    <location>
        <begin position="182"/>
        <end position="191"/>
    </location>
</feature>
<dbReference type="OrthoDB" id="170702at2157"/>
<dbReference type="Proteomes" id="UP000318864">
    <property type="component" value="Unassembled WGS sequence"/>
</dbReference>
<keyword evidence="3" id="KW-0949">S-adenosyl-L-methionine</keyword>
<keyword evidence="9" id="KW-1185">Reference proteome</keyword>
<dbReference type="GO" id="GO:0032259">
    <property type="term" value="P:methylation"/>
    <property type="evidence" value="ECO:0007669"/>
    <property type="project" value="UniProtKB-KW"/>
</dbReference>
<dbReference type="SUPFAM" id="SSF53335">
    <property type="entry name" value="S-adenosyl-L-methionine-dependent methyltransferases"/>
    <property type="match status" value="1"/>
</dbReference>
<feature type="domain" description="Type II methyltransferase M.Eco57I C-terminal" evidence="7">
    <location>
        <begin position="530"/>
        <end position="736"/>
    </location>
</feature>
<dbReference type="InterPro" id="IPR050953">
    <property type="entry name" value="N4_N6_ade-DNA_methylase"/>
</dbReference>
<dbReference type="InterPro" id="IPR029063">
    <property type="entry name" value="SAM-dependent_MTases_sf"/>
</dbReference>
<evidence type="ECO:0000256" key="2">
    <source>
        <dbReference type="ARBA" id="ARBA00022679"/>
    </source>
</evidence>
<organism evidence="8 9">
    <name type="scientific">Salinadaptatus halalkaliphilus</name>
    <dbReference type="NCBI Taxonomy" id="2419781"/>
    <lineage>
        <taxon>Archaea</taxon>
        <taxon>Methanobacteriati</taxon>
        <taxon>Methanobacteriota</taxon>
        <taxon>Stenosarchaea group</taxon>
        <taxon>Halobacteria</taxon>
        <taxon>Halobacteriales</taxon>
        <taxon>Natrialbaceae</taxon>
        <taxon>Salinadaptatus</taxon>
    </lineage>
</organism>
<protein>
    <submittedName>
        <fullName evidence="8">SAM-dependent DNA methyltransferase</fullName>
    </submittedName>
</protein>
<dbReference type="EMBL" id="RBZW01000072">
    <property type="protein sequence ID" value="THE63107.1"/>
    <property type="molecule type" value="Genomic_DNA"/>
</dbReference>
<dbReference type="Gene3D" id="3.40.50.150">
    <property type="entry name" value="Vaccinia Virus protein VP39"/>
    <property type="match status" value="1"/>
</dbReference>
<feature type="region of interest" description="Disordered" evidence="5">
    <location>
        <begin position="182"/>
        <end position="203"/>
    </location>
</feature>
<proteinExistence type="predicted"/>
<dbReference type="PANTHER" id="PTHR33841">
    <property type="entry name" value="DNA METHYLTRANSFERASE YEEA-RELATED"/>
    <property type="match status" value="1"/>
</dbReference>
<dbReference type="Pfam" id="PF22837">
    <property type="entry name" value="M_Eco57I_C"/>
    <property type="match status" value="1"/>
</dbReference>
<accession>A0A4V3VKV1</accession>
<evidence type="ECO:0000313" key="9">
    <source>
        <dbReference type="Proteomes" id="UP000318864"/>
    </source>
</evidence>
<dbReference type="PRINTS" id="PR00507">
    <property type="entry name" value="N12N6MTFRASE"/>
</dbReference>
<dbReference type="InterPro" id="IPR002052">
    <property type="entry name" value="DNA_methylase_N6_adenine_CS"/>
</dbReference>
<dbReference type="Pfam" id="PF02384">
    <property type="entry name" value="N6_Mtase"/>
    <property type="match status" value="1"/>
</dbReference>
<evidence type="ECO:0000259" key="6">
    <source>
        <dbReference type="Pfam" id="PF02384"/>
    </source>
</evidence>
<dbReference type="GO" id="GO:0009307">
    <property type="term" value="P:DNA restriction-modification system"/>
    <property type="evidence" value="ECO:0007669"/>
    <property type="project" value="UniProtKB-KW"/>
</dbReference>
<dbReference type="AlphaFoldDB" id="A0A4V3VKV1"/>
<dbReference type="GO" id="GO:0009007">
    <property type="term" value="F:site-specific DNA-methyltransferase (adenine-specific) activity"/>
    <property type="evidence" value="ECO:0007669"/>
    <property type="project" value="UniProtKB-EC"/>
</dbReference>
<name>A0A4V3VKV1_9EURY</name>
<keyword evidence="1 8" id="KW-0489">Methyltransferase</keyword>
<dbReference type="PROSITE" id="PS00092">
    <property type="entry name" value="N6_MTASE"/>
    <property type="match status" value="1"/>
</dbReference>
<evidence type="ECO:0000256" key="3">
    <source>
        <dbReference type="ARBA" id="ARBA00022691"/>
    </source>
</evidence>
<sequence length="789" mass="88121">MSLGRELRGGPHKIEYPLADFFHTVSDLGHAETSQVASELGCSYPTAYKKLRALSELGIIQCREDSNPLVWSMNVGHTGSEGANLRRLTREKLAALMLEAVDDAAQQLKTSSSFVQNPPHEVRRWLNDRGMDASESSSEATSRAAVFDFYLKSTLHSLYVPEVEKLEPLDVEADHAQSFETARNLTGNEGFSPTPPGQLSGDLPEDAQKRILALRSALRACDQPAIILSSVYECLFTQEARRELGQFATSNRISSLLAEWAVSEDSDTVLDPGVGAGMLSSAVVREKAERGDSTPIQDIKAIDVDGLSVSMAAVSLKSIDGAGSPELNIEDFLDLKPYEWTSEGRDQSDPADAVVSNPPYSRSQLLTKDEKDAVNTQISREAGIDLHGKSPLYVYFLIHATQFVKPGGKLGFVIPSGFMQTDFGVGFKQYLKEEFQIEAVVNLDDQEGTFEGVKTTVSLLFLTKGAPDQNHDVTFINLPEWPDYESLSDLLDEDFEDSDGPEGYRVDIAQRLLPPEEKWLHYFAPTDTEEISGVSEFSDIATIKRGIATGNNQIFCLTKDDIEKHNLPKKYLWPIIRTAKDIPGYEITSEDWFSWNRKGRDVWLLYCYDDDGVKIQDPEGVTEYLDYCEKEYDTDRKLLDQRNPWHCVDEREPAPILAKYMSRTGSQFIHNKAGVRTLNNMHNIIPDFEENEEQVKALLAYLNSNIVKQEISKVSRSYSGLEKIELGALKSSPVIDPRELAAETVQELATLFDELETAERGDEDIFEPIGKIDEILMDILDISVQPSEE</sequence>
<keyword evidence="2 8" id="KW-0808">Transferase</keyword>
<dbReference type="RefSeq" id="WP_141466384.1">
    <property type="nucleotide sequence ID" value="NZ_RBZW01000072.1"/>
</dbReference>
<feature type="domain" description="DNA methylase adenine-specific" evidence="6">
    <location>
        <begin position="227"/>
        <end position="483"/>
    </location>
</feature>
<evidence type="ECO:0000256" key="1">
    <source>
        <dbReference type="ARBA" id="ARBA00022603"/>
    </source>
</evidence>
<dbReference type="GO" id="GO:0003677">
    <property type="term" value="F:DNA binding"/>
    <property type="evidence" value="ECO:0007669"/>
    <property type="project" value="InterPro"/>
</dbReference>
<keyword evidence="4" id="KW-0680">Restriction system</keyword>
<dbReference type="InterPro" id="IPR003356">
    <property type="entry name" value="DNA_methylase_A-5"/>
</dbReference>
<gene>
    <name evidence="8" type="ORF">D8Y22_19955</name>
</gene>
<comment type="caution">
    <text evidence="8">The sequence shown here is derived from an EMBL/GenBank/DDBJ whole genome shotgun (WGS) entry which is preliminary data.</text>
</comment>
<feature type="region of interest" description="Disordered" evidence="5">
    <location>
        <begin position="341"/>
        <end position="361"/>
    </location>
</feature>
<dbReference type="GO" id="GO:0008170">
    <property type="term" value="F:N-methyltransferase activity"/>
    <property type="evidence" value="ECO:0007669"/>
    <property type="project" value="InterPro"/>
</dbReference>
<evidence type="ECO:0000256" key="5">
    <source>
        <dbReference type="SAM" id="MobiDB-lite"/>
    </source>
</evidence>
<evidence type="ECO:0000313" key="8">
    <source>
        <dbReference type="EMBL" id="THE63107.1"/>
    </source>
</evidence>
<evidence type="ECO:0000259" key="7">
    <source>
        <dbReference type="Pfam" id="PF22837"/>
    </source>
</evidence>
<dbReference type="PANTHER" id="PTHR33841:SF5">
    <property type="entry name" value="DNA METHYLASE (MODIFICATION METHYLASE) (METHYLTRANSFERASE)-RELATED"/>
    <property type="match status" value="1"/>
</dbReference>
<evidence type="ECO:0000256" key="4">
    <source>
        <dbReference type="ARBA" id="ARBA00022747"/>
    </source>
</evidence>
<reference evidence="8 9" key="1">
    <citation type="submission" date="2018-10" db="EMBL/GenBank/DDBJ databases">
        <title>Natronolimnobius sp. XQ-INN 246 isolated from Inner Mongolia Autonomous Region of China.</title>
        <authorList>
            <person name="Xue Q."/>
        </authorList>
    </citation>
    <scope>NUCLEOTIDE SEQUENCE [LARGE SCALE GENOMIC DNA]</scope>
    <source>
        <strain evidence="8 9">XQ-INN 246</strain>
    </source>
</reference>
<dbReference type="InterPro" id="IPR054520">
    <property type="entry name" value="M_Eco57I_C"/>
</dbReference>